<dbReference type="EMBL" id="FN596252">
    <property type="protein sequence ID" value="CCB58573.1"/>
    <property type="molecule type" value="Genomic_DNA"/>
</dbReference>
<dbReference type="eggNOG" id="ENOG502QR0U">
    <property type="taxonomic scope" value="Eukaryota"/>
</dbReference>
<dbReference type="PaxDb" id="29760-VIT_14s0066g02220.t01"/>
<keyword evidence="2" id="KW-1185">Reference proteome</keyword>
<evidence type="ECO:0000313" key="2">
    <source>
        <dbReference type="Proteomes" id="UP000009183"/>
    </source>
</evidence>
<dbReference type="InParanoid" id="F6HV55"/>
<reference evidence="2" key="1">
    <citation type="journal article" date="2007" name="Nature">
        <title>The grapevine genome sequence suggests ancestral hexaploidization in major angiosperm phyla.</title>
        <authorList>
            <consortium name="The French-Italian Public Consortium for Grapevine Genome Characterization."/>
            <person name="Jaillon O."/>
            <person name="Aury J.-M."/>
            <person name="Noel B."/>
            <person name="Policriti A."/>
            <person name="Clepet C."/>
            <person name="Casagrande A."/>
            <person name="Choisne N."/>
            <person name="Aubourg S."/>
            <person name="Vitulo N."/>
            <person name="Jubin C."/>
            <person name="Vezzi A."/>
            <person name="Legeai F."/>
            <person name="Hugueney P."/>
            <person name="Dasilva C."/>
            <person name="Horner D."/>
            <person name="Mica E."/>
            <person name="Jublot D."/>
            <person name="Poulain J."/>
            <person name="Bruyere C."/>
            <person name="Billault A."/>
            <person name="Segurens B."/>
            <person name="Gouyvenoux M."/>
            <person name="Ugarte E."/>
            <person name="Cattonaro F."/>
            <person name="Anthouard V."/>
            <person name="Vico V."/>
            <person name="Del Fabbro C."/>
            <person name="Alaux M."/>
            <person name="Di Gaspero G."/>
            <person name="Dumas V."/>
            <person name="Felice N."/>
            <person name="Paillard S."/>
            <person name="Juman I."/>
            <person name="Moroldo M."/>
            <person name="Scalabrin S."/>
            <person name="Canaguier A."/>
            <person name="Le Clainche I."/>
            <person name="Malacrida G."/>
            <person name="Durand E."/>
            <person name="Pesole G."/>
            <person name="Laucou V."/>
            <person name="Chatelet P."/>
            <person name="Merdinoglu D."/>
            <person name="Delledonne M."/>
            <person name="Pezzotti M."/>
            <person name="Lecharny A."/>
            <person name="Scarpelli C."/>
            <person name="Artiguenave F."/>
            <person name="Pe M.E."/>
            <person name="Valle G."/>
            <person name="Morgante M."/>
            <person name="Caboche M."/>
            <person name="Adam-Blondon A.-F."/>
            <person name="Weissenbach J."/>
            <person name="Quetier F."/>
            <person name="Wincker P."/>
        </authorList>
    </citation>
    <scope>NUCLEOTIDE SEQUENCE [LARGE SCALE GENOMIC DNA]</scope>
    <source>
        <strain evidence="2">cv. Pinot noir / PN40024</strain>
    </source>
</reference>
<dbReference type="HOGENOM" id="CLU_1306771_0_0_1"/>
<dbReference type="ExpressionAtlas" id="F6HV55">
    <property type="expression patterns" value="baseline and differential"/>
</dbReference>
<evidence type="ECO:0000313" key="1">
    <source>
        <dbReference type="EMBL" id="CCB58573.1"/>
    </source>
</evidence>
<organism evidence="1 2">
    <name type="scientific">Vitis vinifera</name>
    <name type="common">Grape</name>
    <dbReference type="NCBI Taxonomy" id="29760"/>
    <lineage>
        <taxon>Eukaryota</taxon>
        <taxon>Viridiplantae</taxon>
        <taxon>Streptophyta</taxon>
        <taxon>Embryophyta</taxon>
        <taxon>Tracheophyta</taxon>
        <taxon>Spermatophyta</taxon>
        <taxon>Magnoliopsida</taxon>
        <taxon>eudicotyledons</taxon>
        <taxon>Gunneridae</taxon>
        <taxon>Pentapetalae</taxon>
        <taxon>rosids</taxon>
        <taxon>Vitales</taxon>
        <taxon>Vitaceae</taxon>
        <taxon>Viteae</taxon>
        <taxon>Vitis</taxon>
    </lineage>
</organism>
<proteinExistence type="predicted"/>
<dbReference type="STRING" id="29760.F6HV55"/>
<dbReference type="OrthoDB" id="20900at2759"/>
<gene>
    <name evidence="1" type="ordered locus">VIT_14s0066g02220</name>
</gene>
<accession>F6HV55</accession>
<name>F6HV55_VITVI</name>
<dbReference type="PANTHER" id="PTHR34105:SF1">
    <property type="entry name" value="PROLINE-, GLUTAMIC ACID- AND LEUCINE-RICH PROTEIN 1"/>
    <property type="match status" value="1"/>
</dbReference>
<protein>
    <submittedName>
        <fullName evidence="1">Uncharacterized protein</fullName>
    </submittedName>
</protein>
<dbReference type="PANTHER" id="PTHR34105">
    <property type="entry name" value="PROLINE-, GLUTAMIC ACID- AND LEUCINE-RICH PROTEIN 1"/>
    <property type="match status" value="1"/>
</dbReference>
<dbReference type="AlphaFoldDB" id="F6HV55"/>
<dbReference type="Proteomes" id="UP000009183">
    <property type="component" value="Chromosome 14"/>
</dbReference>
<sequence>MSGKCSVNMLEKLAACLALLPKSRGDEACWFLMMQKVLLSINVNLNEAFQGLEEEAKCNEAIRLLVPPGKDPPPPLGGKKTYGEVLDKAARKSEQLLMSSVTTLMLCCCKMLTTSYPVQVTVPIRPLLALVGRVLVVDGSLSQALLPFVTAIQQEFICSQLPTLHSYVLDLLTAIIKRVRSYGFSFTCSPQRGVSSVVKGRDWAMNKKEAE</sequence>